<dbReference type="InterPro" id="IPR036390">
    <property type="entry name" value="WH_DNA-bd_sf"/>
</dbReference>
<dbReference type="PROSITE" id="PS50931">
    <property type="entry name" value="HTH_LYSR"/>
    <property type="match status" value="1"/>
</dbReference>
<dbReference type="Gene3D" id="3.40.190.290">
    <property type="match status" value="1"/>
</dbReference>
<dbReference type="EMBL" id="CP011509">
    <property type="protein sequence ID" value="AKI98752.1"/>
    <property type="molecule type" value="Genomic_DNA"/>
</dbReference>
<dbReference type="Pfam" id="PF03466">
    <property type="entry name" value="LysR_substrate"/>
    <property type="match status" value="1"/>
</dbReference>
<gene>
    <name evidence="6" type="ORF">AA314_00379</name>
    <name evidence="7" type="ORF">ATI61_106141</name>
</gene>
<evidence type="ECO:0000313" key="6">
    <source>
        <dbReference type="EMBL" id="AKI98752.1"/>
    </source>
</evidence>
<reference evidence="7 9" key="2">
    <citation type="submission" date="2018-08" db="EMBL/GenBank/DDBJ databases">
        <title>Genomic Encyclopedia of Archaeal and Bacterial Type Strains, Phase II (KMG-II): from individual species to whole genera.</title>
        <authorList>
            <person name="Goeker M."/>
        </authorList>
    </citation>
    <scope>NUCLEOTIDE SEQUENCE [LARGE SCALE GENOMIC DNA]</scope>
    <source>
        <strain evidence="7 9">DSM 2261</strain>
    </source>
</reference>
<evidence type="ECO:0000313" key="8">
    <source>
        <dbReference type="Proteomes" id="UP000035579"/>
    </source>
</evidence>
<dbReference type="RefSeq" id="WP_047854030.1">
    <property type="nucleotide sequence ID" value="NZ_CP011509.1"/>
</dbReference>
<dbReference type="Proteomes" id="UP000256345">
    <property type="component" value="Unassembled WGS sequence"/>
</dbReference>
<proteinExistence type="inferred from homology"/>
<organism evidence="6 8">
    <name type="scientific">Archangium gephyra</name>
    <dbReference type="NCBI Taxonomy" id="48"/>
    <lineage>
        <taxon>Bacteria</taxon>
        <taxon>Pseudomonadati</taxon>
        <taxon>Myxococcota</taxon>
        <taxon>Myxococcia</taxon>
        <taxon>Myxococcales</taxon>
        <taxon>Cystobacterineae</taxon>
        <taxon>Archangiaceae</taxon>
        <taxon>Archangium</taxon>
    </lineage>
</organism>
<sequence>MNWDDLRYLLTVERSGSLSAAARALGVVTSTVGRRMTALERRLGTRLLARVPEGVRLTPEGRALVRTAAAIESQLHSAERGLKREEGHLEGPVRVTTGDGFVAFLNPWLARFREQHPGVRVELSSDARLVDLARQEADLGVRTVRPKGDSLVARKVGQLAWRLYASARYLERAAPLRSAGDLAGHALVGFDAALSRMPQLRALEEWGAGRFVFRGNAAMAVAGAVVAHQGVAALPCALASLYPELRPVLPEVELPLEDVWLVASREARKVPRVRALMGFLAERFEESRSVMLGVR</sequence>
<dbReference type="PANTHER" id="PTHR30537:SF3">
    <property type="entry name" value="TRANSCRIPTIONAL REGULATORY PROTEIN"/>
    <property type="match status" value="1"/>
</dbReference>
<evidence type="ECO:0000256" key="3">
    <source>
        <dbReference type="ARBA" id="ARBA00023125"/>
    </source>
</evidence>
<reference evidence="6 8" key="1">
    <citation type="submission" date="2015-05" db="EMBL/GenBank/DDBJ databases">
        <title>Genome assembly of Archangium gephyra DSM 2261.</title>
        <authorList>
            <person name="Sharma G."/>
            <person name="Subramanian S."/>
        </authorList>
    </citation>
    <scope>NUCLEOTIDE SEQUENCE [LARGE SCALE GENOMIC DNA]</scope>
    <source>
        <strain evidence="6 8">DSM 2261</strain>
    </source>
</reference>
<evidence type="ECO:0000259" key="5">
    <source>
        <dbReference type="PROSITE" id="PS50931"/>
    </source>
</evidence>
<name>A0AAC8TAM0_9BACT</name>
<dbReference type="Gene3D" id="1.10.10.10">
    <property type="entry name" value="Winged helix-like DNA-binding domain superfamily/Winged helix DNA-binding domain"/>
    <property type="match status" value="1"/>
</dbReference>
<dbReference type="PANTHER" id="PTHR30537">
    <property type="entry name" value="HTH-TYPE TRANSCRIPTIONAL REGULATOR"/>
    <property type="match status" value="1"/>
</dbReference>
<dbReference type="EMBL" id="QUMU01000006">
    <property type="protein sequence ID" value="REG30672.1"/>
    <property type="molecule type" value="Genomic_DNA"/>
</dbReference>
<dbReference type="InterPro" id="IPR058163">
    <property type="entry name" value="LysR-type_TF_proteobact-type"/>
</dbReference>
<dbReference type="KEGG" id="age:AA314_00379"/>
<keyword evidence="3 7" id="KW-0238">DNA-binding</keyword>
<keyword evidence="9" id="KW-1185">Reference proteome</keyword>
<keyword evidence="2" id="KW-0805">Transcription regulation</keyword>
<comment type="similarity">
    <text evidence="1">Belongs to the LysR transcriptional regulatory family.</text>
</comment>
<dbReference type="AlphaFoldDB" id="A0AAC8TAM0"/>
<dbReference type="GO" id="GO:0043565">
    <property type="term" value="F:sequence-specific DNA binding"/>
    <property type="evidence" value="ECO:0007669"/>
    <property type="project" value="TreeGrafter"/>
</dbReference>
<feature type="domain" description="HTH lysR-type" evidence="5">
    <location>
        <begin position="1"/>
        <end position="58"/>
    </location>
</feature>
<accession>A0AAC8TAM0</accession>
<dbReference type="SUPFAM" id="SSF46785">
    <property type="entry name" value="Winged helix' DNA-binding domain"/>
    <property type="match status" value="1"/>
</dbReference>
<protein>
    <submittedName>
        <fullName evidence="7">DNA-binding transcriptional LysR family regulator</fullName>
    </submittedName>
    <submittedName>
        <fullName evidence="6">Transcriptional regulator, LysR family</fullName>
    </submittedName>
</protein>
<dbReference type="InterPro" id="IPR036388">
    <property type="entry name" value="WH-like_DNA-bd_sf"/>
</dbReference>
<evidence type="ECO:0000256" key="1">
    <source>
        <dbReference type="ARBA" id="ARBA00009437"/>
    </source>
</evidence>
<evidence type="ECO:0000313" key="9">
    <source>
        <dbReference type="Proteomes" id="UP000256345"/>
    </source>
</evidence>
<dbReference type="SUPFAM" id="SSF53850">
    <property type="entry name" value="Periplasmic binding protein-like II"/>
    <property type="match status" value="1"/>
</dbReference>
<dbReference type="InterPro" id="IPR005119">
    <property type="entry name" value="LysR_subst-bd"/>
</dbReference>
<dbReference type="GO" id="GO:0006351">
    <property type="term" value="P:DNA-templated transcription"/>
    <property type="evidence" value="ECO:0007669"/>
    <property type="project" value="TreeGrafter"/>
</dbReference>
<dbReference type="Proteomes" id="UP000035579">
    <property type="component" value="Chromosome"/>
</dbReference>
<dbReference type="Pfam" id="PF00126">
    <property type="entry name" value="HTH_1"/>
    <property type="match status" value="1"/>
</dbReference>
<dbReference type="InterPro" id="IPR000847">
    <property type="entry name" value="LysR_HTH_N"/>
</dbReference>
<evidence type="ECO:0000256" key="2">
    <source>
        <dbReference type="ARBA" id="ARBA00023015"/>
    </source>
</evidence>
<dbReference type="GO" id="GO:0003700">
    <property type="term" value="F:DNA-binding transcription factor activity"/>
    <property type="evidence" value="ECO:0007669"/>
    <property type="project" value="InterPro"/>
</dbReference>
<evidence type="ECO:0000313" key="7">
    <source>
        <dbReference type="EMBL" id="REG30672.1"/>
    </source>
</evidence>
<keyword evidence="4" id="KW-0804">Transcription</keyword>
<evidence type="ECO:0000256" key="4">
    <source>
        <dbReference type="ARBA" id="ARBA00023163"/>
    </source>
</evidence>